<protein>
    <submittedName>
        <fullName evidence="2">MerR family transcriptional regulator</fullName>
    </submittedName>
</protein>
<proteinExistence type="predicted"/>
<dbReference type="GO" id="GO:0003677">
    <property type="term" value="F:DNA binding"/>
    <property type="evidence" value="ECO:0007669"/>
    <property type="project" value="InterPro"/>
</dbReference>
<keyword evidence="3" id="KW-1185">Reference proteome</keyword>
<dbReference type="AlphaFoldDB" id="A0A6H9YQ24"/>
<gene>
    <name evidence="2" type="ORF">F8566_19570</name>
</gene>
<dbReference type="GO" id="GO:0006355">
    <property type="term" value="P:regulation of DNA-templated transcription"/>
    <property type="evidence" value="ECO:0007669"/>
    <property type="project" value="InterPro"/>
</dbReference>
<dbReference type="Proteomes" id="UP000468735">
    <property type="component" value="Unassembled WGS sequence"/>
</dbReference>
<organism evidence="2 3">
    <name type="scientific">Actinomadura rudentiformis</name>
    <dbReference type="NCBI Taxonomy" id="359158"/>
    <lineage>
        <taxon>Bacteria</taxon>
        <taxon>Bacillati</taxon>
        <taxon>Actinomycetota</taxon>
        <taxon>Actinomycetes</taxon>
        <taxon>Streptosporangiales</taxon>
        <taxon>Thermomonosporaceae</taxon>
        <taxon>Actinomadura</taxon>
    </lineage>
</organism>
<name>A0A6H9YQ24_9ACTN</name>
<comment type="caution">
    <text evidence="2">The sequence shown here is derived from an EMBL/GenBank/DDBJ whole genome shotgun (WGS) entry which is preliminary data.</text>
</comment>
<evidence type="ECO:0000259" key="1">
    <source>
        <dbReference type="Pfam" id="PF13411"/>
    </source>
</evidence>
<dbReference type="EMBL" id="WBMT01000009">
    <property type="protein sequence ID" value="KAB2347228.1"/>
    <property type="molecule type" value="Genomic_DNA"/>
</dbReference>
<accession>A0A6H9YQ24</accession>
<evidence type="ECO:0000313" key="2">
    <source>
        <dbReference type="EMBL" id="KAB2347228.1"/>
    </source>
</evidence>
<sequence>MFVLAHQVLEQAPGLTYRQLDGWTRANYLHARQDGAGSGHSRHYTPAEVQIAVLMHRLHQAGLNVASAHQAARALAADKTTILAPGIELVLTQDGLADVT</sequence>
<evidence type="ECO:0000313" key="3">
    <source>
        <dbReference type="Proteomes" id="UP000468735"/>
    </source>
</evidence>
<feature type="domain" description="HTH merR-type" evidence="1">
    <location>
        <begin position="14"/>
        <end position="73"/>
    </location>
</feature>
<dbReference type="Pfam" id="PF13411">
    <property type="entry name" value="MerR_1"/>
    <property type="match status" value="1"/>
</dbReference>
<dbReference type="InterPro" id="IPR000551">
    <property type="entry name" value="MerR-type_HTH_dom"/>
</dbReference>
<reference evidence="2 3" key="1">
    <citation type="submission" date="2019-09" db="EMBL/GenBank/DDBJ databases">
        <title>Actinomadura physcomitrii sp. nov., a novel actinomycete isolated from moss [Physcomitrium sphaericum (Ludw) Fuernr].</title>
        <authorList>
            <person name="Zhuang X."/>
            <person name="Liu C."/>
        </authorList>
    </citation>
    <scope>NUCLEOTIDE SEQUENCE [LARGE SCALE GENOMIC DNA]</scope>
    <source>
        <strain evidence="2 3">HMC1</strain>
    </source>
</reference>
<dbReference type="OrthoDB" id="3482735at2"/>